<reference evidence="1" key="1">
    <citation type="submission" date="2023-03" db="EMBL/GenBank/DDBJ databases">
        <title>Massive genome expansion in bonnet fungi (Mycena s.s.) driven by repeated elements and novel gene families across ecological guilds.</title>
        <authorList>
            <consortium name="Lawrence Berkeley National Laboratory"/>
            <person name="Harder C.B."/>
            <person name="Miyauchi S."/>
            <person name="Viragh M."/>
            <person name="Kuo A."/>
            <person name="Thoen E."/>
            <person name="Andreopoulos B."/>
            <person name="Lu D."/>
            <person name="Skrede I."/>
            <person name="Drula E."/>
            <person name="Henrissat B."/>
            <person name="Morin E."/>
            <person name="Kohler A."/>
            <person name="Barry K."/>
            <person name="LaButti K."/>
            <person name="Morin E."/>
            <person name="Salamov A."/>
            <person name="Lipzen A."/>
            <person name="Mereny Z."/>
            <person name="Hegedus B."/>
            <person name="Baldrian P."/>
            <person name="Stursova M."/>
            <person name="Weitz H."/>
            <person name="Taylor A."/>
            <person name="Grigoriev I.V."/>
            <person name="Nagy L.G."/>
            <person name="Martin F."/>
            <person name="Kauserud H."/>
        </authorList>
    </citation>
    <scope>NUCLEOTIDE SEQUENCE</scope>
    <source>
        <strain evidence="1">9284</strain>
    </source>
</reference>
<accession>A0AAD7CA75</accession>
<dbReference type="Proteomes" id="UP001221142">
    <property type="component" value="Unassembled WGS sequence"/>
</dbReference>
<gene>
    <name evidence="1" type="ORF">FB45DRAFT_895955</name>
</gene>
<comment type="caution">
    <text evidence="1">The sequence shown here is derived from an EMBL/GenBank/DDBJ whole genome shotgun (WGS) entry which is preliminary data.</text>
</comment>
<organism evidence="1 2">
    <name type="scientific">Roridomyces roridus</name>
    <dbReference type="NCBI Taxonomy" id="1738132"/>
    <lineage>
        <taxon>Eukaryota</taxon>
        <taxon>Fungi</taxon>
        <taxon>Dikarya</taxon>
        <taxon>Basidiomycota</taxon>
        <taxon>Agaricomycotina</taxon>
        <taxon>Agaricomycetes</taxon>
        <taxon>Agaricomycetidae</taxon>
        <taxon>Agaricales</taxon>
        <taxon>Marasmiineae</taxon>
        <taxon>Mycenaceae</taxon>
        <taxon>Roridomyces</taxon>
    </lineage>
</organism>
<keyword evidence="2" id="KW-1185">Reference proteome</keyword>
<sequence length="429" mass="47632">MRPFSTLRSFKDKATSGWSPRPTIVDGFGEMNNVTHSGKKFVVFALCATMAGDEAGGMLKDYLMITTLLAAHRKFDKQRFEHFEVKDFQVSYPDGTFTFGQSACDCLAHPIPKCLYDKPSSYENAHGFVVRVLISLARLSTTIQESETLVLVVVGHADPRKDSGEHTFQLMVLTDGTLRSAAYCIDKQDLEMAVRGCRGKVVMFANSCYSGLLESPSWQLCFAGTAIETPNALDLARYHAAVAFRERLSTPATPSPEFVAKSLRRLIPPYLALTTERMSLLLRGGILLHRYLTNPESLSYDTARSFVSFLGGRHVHAVVVQYIAENLGWTAQGAPVVDFVPDFAMLTPGRNALAAWQDKHGRDLNQLYHQILDNSGYFIPYGSVEGAFTWLAQRWVASGLPTIPHDRWAAATRMALESAKHRVLIDVTQ</sequence>
<evidence type="ECO:0000313" key="1">
    <source>
        <dbReference type="EMBL" id="KAJ7643752.1"/>
    </source>
</evidence>
<dbReference type="EMBL" id="JARKIF010000003">
    <property type="protein sequence ID" value="KAJ7643752.1"/>
    <property type="molecule type" value="Genomic_DNA"/>
</dbReference>
<proteinExistence type="predicted"/>
<protein>
    <submittedName>
        <fullName evidence="1">Uncharacterized protein</fullName>
    </submittedName>
</protein>
<name>A0AAD7CA75_9AGAR</name>
<dbReference type="AlphaFoldDB" id="A0AAD7CA75"/>
<evidence type="ECO:0000313" key="2">
    <source>
        <dbReference type="Proteomes" id="UP001221142"/>
    </source>
</evidence>